<dbReference type="OrthoDB" id="6736769at2759"/>
<dbReference type="AlphaFoldDB" id="A0A4Y2NYC7"/>
<gene>
    <name evidence="2" type="ORF">AVEN_177395_1</name>
    <name evidence="3" type="ORF">AVEN_233717_1</name>
    <name evidence="4" type="ORF">AVEN_29970_1</name>
    <name evidence="1" type="ORF">AVEN_88421_1</name>
</gene>
<dbReference type="EMBL" id="BGPR01129528">
    <property type="protein sequence ID" value="GBN42311.1"/>
    <property type="molecule type" value="Genomic_DNA"/>
</dbReference>
<evidence type="ECO:0000313" key="2">
    <source>
        <dbReference type="EMBL" id="GBN42311.1"/>
    </source>
</evidence>
<name>A0A4Y2NYC7_ARAVE</name>
<dbReference type="Proteomes" id="UP000499080">
    <property type="component" value="Unassembled WGS sequence"/>
</dbReference>
<dbReference type="EMBL" id="BGPR01129520">
    <property type="protein sequence ID" value="GBN42286.1"/>
    <property type="molecule type" value="Genomic_DNA"/>
</dbReference>
<reference evidence="3 5" key="1">
    <citation type="journal article" date="2019" name="Sci. Rep.">
        <title>Orb-weaving spider Araneus ventricosus genome elucidates the spidroin gene catalogue.</title>
        <authorList>
            <person name="Kono N."/>
            <person name="Nakamura H."/>
            <person name="Ohtoshi R."/>
            <person name="Moran D.A.P."/>
            <person name="Shinohara A."/>
            <person name="Yoshida Y."/>
            <person name="Fujiwara M."/>
            <person name="Mori M."/>
            <person name="Tomita M."/>
            <person name="Arakawa K."/>
        </authorList>
    </citation>
    <scope>NUCLEOTIDE SEQUENCE [LARGE SCALE GENOMIC DNA]</scope>
</reference>
<dbReference type="EMBL" id="BGPR01129802">
    <property type="protein sequence ID" value="GBN43031.1"/>
    <property type="molecule type" value="Genomic_DNA"/>
</dbReference>
<comment type="caution">
    <text evidence="3">The sequence shown here is derived from an EMBL/GenBank/DDBJ whole genome shotgun (WGS) entry which is preliminary data.</text>
</comment>
<evidence type="ECO:0000313" key="3">
    <source>
        <dbReference type="EMBL" id="GBN43007.1"/>
    </source>
</evidence>
<evidence type="ECO:0000313" key="5">
    <source>
        <dbReference type="Proteomes" id="UP000499080"/>
    </source>
</evidence>
<evidence type="ECO:0000313" key="1">
    <source>
        <dbReference type="EMBL" id="GBN42286.1"/>
    </source>
</evidence>
<accession>A0A4Y2NYC7</accession>
<evidence type="ECO:0000313" key="4">
    <source>
        <dbReference type="EMBL" id="GBN43031.1"/>
    </source>
</evidence>
<keyword evidence="5" id="KW-1185">Reference proteome</keyword>
<organism evidence="3 5">
    <name type="scientific">Araneus ventricosus</name>
    <name type="common">Orbweaver spider</name>
    <name type="synonym">Epeira ventricosa</name>
    <dbReference type="NCBI Taxonomy" id="182803"/>
    <lineage>
        <taxon>Eukaryota</taxon>
        <taxon>Metazoa</taxon>
        <taxon>Ecdysozoa</taxon>
        <taxon>Arthropoda</taxon>
        <taxon>Chelicerata</taxon>
        <taxon>Arachnida</taxon>
        <taxon>Araneae</taxon>
        <taxon>Araneomorphae</taxon>
        <taxon>Entelegynae</taxon>
        <taxon>Araneoidea</taxon>
        <taxon>Araneidae</taxon>
        <taxon>Araneus</taxon>
    </lineage>
</organism>
<protein>
    <submittedName>
        <fullName evidence="3">Uncharacterized protein</fullName>
    </submittedName>
</protein>
<sequence length="179" mass="20649">MQLGIFITLNQPTSTSKICLKTNLPDEEFESFVREGCFTVRRSDKFWSMNVEQVLMRSRKVSGGLTQRRNMSYSVVARWTFTMPGRLQVTEEVEAFSGMTGESSEWHISLSKLWQTRDTRDLKKFLIWLKLHSPFSKYEELISPSSGIVADGRVNWDSADELDKNAVKGIVRKRFPDVT</sequence>
<dbReference type="EMBL" id="BGPR01129797">
    <property type="protein sequence ID" value="GBN43007.1"/>
    <property type="molecule type" value="Genomic_DNA"/>
</dbReference>
<proteinExistence type="predicted"/>